<evidence type="ECO:0000313" key="1">
    <source>
        <dbReference type="EMBL" id="AWM38816.1"/>
    </source>
</evidence>
<dbReference type="EMBL" id="CP025958">
    <property type="protein sequence ID" value="AWM38816.1"/>
    <property type="molecule type" value="Genomic_DNA"/>
</dbReference>
<dbReference type="KEGG" id="gog:C1280_18695"/>
<protein>
    <submittedName>
        <fullName evidence="1">Helix-turn-helix domain-containing protein</fullName>
    </submittedName>
</protein>
<dbReference type="EMBL" id="CP025958">
    <property type="protein sequence ID" value="AWM40102.1"/>
    <property type="molecule type" value="Genomic_DNA"/>
</dbReference>
<dbReference type="OrthoDB" id="265076at2"/>
<dbReference type="KEGG" id="gog:C1280_25925"/>
<dbReference type="Proteomes" id="UP000245802">
    <property type="component" value="Chromosome"/>
</dbReference>
<evidence type="ECO:0000313" key="3">
    <source>
        <dbReference type="Proteomes" id="UP000245802"/>
    </source>
</evidence>
<proteinExistence type="predicted"/>
<dbReference type="InterPro" id="IPR009057">
    <property type="entry name" value="Homeodomain-like_sf"/>
</dbReference>
<name>A0A2Z3H5I3_9BACT</name>
<dbReference type="Pfam" id="PF13565">
    <property type="entry name" value="HTH_32"/>
    <property type="match status" value="1"/>
</dbReference>
<gene>
    <name evidence="1" type="ORF">C1280_18695</name>
    <name evidence="2" type="ORF">C1280_25925</name>
</gene>
<evidence type="ECO:0000313" key="2">
    <source>
        <dbReference type="EMBL" id="AWM40102.1"/>
    </source>
</evidence>
<sequence>MPGKAAKVVITERQQEILQRWVRSRSCPRGLAQRAEIILLAFDRLQNGPIAEPLGCERPAVGIWRRRWADVFDTLVRIECLEGLSALETAIEDVLSDNPRSGCPGTFAPDPIARIIAVACEPPEDSGRPVTHWTPAELAEEVVARGIVPAISVRHVGRFLKVPNSSPIGVGTG</sequence>
<dbReference type="SUPFAM" id="SSF46689">
    <property type="entry name" value="Homeodomain-like"/>
    <property type="match status" value="1"/>
</dbReference>
<keyword evidence="3" id="KW-1185">Reference proteome</keyword>
<accession>A0A2Z3H5I3</accession>
<dbReference type="AlphaFoldDB" id="A0A2Z3H5I3"/>
<dbReference type="RefSeq" id="WP_010034520.1">
    <property type="nucleotide sequence ID" value="NZ_CP025958.1"/>
</dbReference>
<reference evidence="1 3" key="1">
    <citation type="submission" date="2018-01" db="EMBL/GenBank/DDBJ databases">
        <title>G. obscuriglobus.</title>
        <authorList>
            <person name="Franke J."/>
            <person name="Blomberg W."/>
            <person name="Selmecki A."/>
        </authorList>
    </citation>
    <scope>NUCLEOTIDE SEQUENCE [LARGE SCALE GENOMIC DNA]</scope>
    <source>
        <strain evidence="1 3">DSM 5831</strain>
    </source>
</reference>
<organism evidence="1 3">
    <name type="scientific">Gemmata obscuriglobus</name>
    <dbReference type="NCBI Taxonomy" id="114"/>
    <lineage>
        <taxon>Bacteria</taxon>
        <taxon>Pseudomonadati</taxon>
        <taxon>Planctomycetota</taxon>
        <taxon>Planctomycetia</taxon>
        <taxon>Gemmatales</taxon>
        <taxon>Gemmataceae</taxon>
        <taxon>Gemmata</taxon>
    </lineage>
</organism>